<dbReference type="PANTHER" id="PTHR43591">
    <property type="entry name" value="METHYLTRANSFERASE"/>
    <property type="match status" value="1"/>
</dbReference>
<keyword evidence="3" id="KW-1185">Reference proteome</keyword>
<dbReference type="InterPro" id="IPR029063">
    <property type="entry name" value="SAM-dependent_MTases_sf"/>
</dbReference>
<evidence type="ECO:0000259" key="1">
    <source>
        <dbReference type="Pfam" id="PF13649"/>
    </source>
</evidence>
<reference evidence="2 3" key="1">
    <citation type="submission" date="2024-07" db="EMBL/GenBank/DDBJ databases">
        <title>Section-level genome sequencing and comparative genomics of Aspergillus sections Usti and Cavernicolus.</title>
        <authorList>
            <consortium name="Lawrence Berkeley National Laboratory"/>
            <person name="Nybo J.L."/>
            <person name="Vesth T.C."/>
            <person name="Theobald S."/>
            <person name="Frisvad J.C."/>
            <person name="Larsen T.O."/>
            <person name="Kjaerboelling I."/>
            <person name="Rothschild-Mancinelli K."/>
            <person name="Lyhne E.K."/>
            <person name="Kogle M.E."/>
            <person name="Barry K."/>
            <person name="Clum A."/>
            <person name="Na H."/>
            <person name="Ledsgaard L."/>
            <person name="Lin J."/>
            <person name="Lipzen A."/>
            <person name="Kuo A."/>
            <person name="Riley R."/>
            <person name="Mondo S."/>
            <person name="Labutti K."/>
            <person name="Haridas S."/>
            <person name="Pangalinan J."/>
            <person name="Salamov A.A."/>
            <person name="Simmons B.A."/>
            <person name="Magnuson J.K."/>
            <person name="Chen J."/>
            <person name="Drula E."/>
            <person name="Henrissat B."/>
            <person name="Wiebenga A."/>
            <person name="Lubbers R.J."/>
            <person name="Gomes A.C."/>
            <person name="Makela M.R."/>
            <person name="Stajich J."/>
            <person name="Grigoriev I.V."/>
            <person name="Mortensen U.H."/>
            <person name="De Vries R.P."/>
            <person name="Baker S.E."/>
            <person name="Andersen M.R."/>
        </authorList>
    </citation>
    <scope>NUCLEOTIDE SEQUENCE [LARGE SCALE GENOMIC DNA]</scope>
    <source>
        <strain evidence="2 3">CBS 209.92</strain>
    </source>
</reference>
<dbReference type="SUPFAM" id="SSF53335">
    <property type="entry name" value="S-adenosyl-L-methionine-dependent methyltransferases"/>
    <property type="match status" value="1"/>
</dbReference>
<gene>
    <name evidence="2" type="ORF">BJX66DRAFT_316155</name>
</gene>
<dbReference type="GO" id="GO:0008168">
    <property type="term" value="F:methyltransferase activity"/>
    <property type="evidence" value="ECO:0007669"/>
    <property type="project" value="UniProtKB-KW"/>
</dbReference>
<dbReference type="CDD" id="cd02440">
    <property type="entry name" value="AdoMet_MTases"/>
    <property type="match status" value="1"/>
</dbReference>
<evidence type="ECO:0000313" key="3">
    <source>
        <dbReference type="Proteomes" id="UP001610563"/>
    </source>
</evidence>
<sequence length="285" mass="31298">MTASTQPATAAQELYENSAAIYDRHNKDTTTTIARFMLALAPQPDNDSVILDNACGTGALTFSLLGTFQTTHQSGRGPPSVHAVDIAPAMVDAVIRKSETLNVPEGVVQTAAMDAQNLSFADDTFTHSYMNFGIFFLPDATRAAAEIHRTLKPGGAAFISTWQTLGYLDLLRASQRIVRPRDTDEDLFRPMYSEKWFTEDKLRNTLIAGGFEDHHITVQAKSTALVGSDLDGLVGTILLPFGNKIDGWSQEERMRLRDVIKEGLTEEEQRRCSVDMVAFVAVAVK</sequence>
<dbReference type="Pfam" id="PF13649">
    <property type="entry name" value="Methyltransf_25"/>
    <property type="match status" value="1"/>
</dbReference>
<dbReference type="Proteomes" id="UP001610563">
    <property type="component" value="Unassembled WGS sequence"/>
</dbReference>
<dbReference type="EMBL" id="JBFTWV010000165">
    <property type="protein sequence ID" value="KAL2784830.1"/>
    <property type="molecule type" value="Genomic_DNA"/>
</dbReference>
<keyword evidence="2" id="KW-0489">Methyltransferase</keyword>
<keyword evidence="2" id="KW-0808">Transferase</keyword>
<dbReference type="InterPro" id="IPR041698">
    <property type="entry name" value="Methyltransf_25"/>
</dbReference>
<protein>
    <submittedName>
        <fullName evidence="2">S-adenosyl-L-methionine-dependent methyltransferase</fullName>
    </submittedName>
</protein>
<accession>A0ABR4FNL2</accession>
<name>A0ABR4FNL2_9EURO</name>
<dbReference type="Gene3D" id="3.40.50.150">
    <property type="entry name" value="Vaccinia Virus protein VP39"/>
    <property type="match status" value="1"/>
</dbReference>
<comment type="caution">
    <text evidence="2">The sequence shown here is derived from an EMBL/GenBank/DDBJ whole genome shotgun (WGS) entry which is preliminary data.</text>
</comment>
<organism evidence="2 3">
    <name type="scientific">Aspergillus keveii</name>
    <dbReference type="NCBI Taxonomy" id="714993"/>
    <lineage>
        <taxon>Eukaryota</taxon>
        <taxon>Fungi</taxon>
        <taxon>Dikarya</taxon>
        <taxon>Ascomycota</taxon>
        <taxon>Pezizomycotina</taxon>
        <taxon>Eurotiomycetes</taxon>
        <taxon>Eurotiomycetidae</taxon>
        <taxon>Eurotiales</taxon>
        <taxon>Aspergillaceae</taxon>
        <taxon>Aspergillus</taxon>
        <taxon>Aspergillus subgen. Nidulantes</taxon>
    </lineage>
</organism>
<dbReference type="PANTHER" id="PTHR43591:SF105">
    <property type="entry name" value="METHYLTRANSFERASE DOMAIN-CONTAINING PROTEIN-RELATED"/>
    <property type="match status" value="1"/>
</dbReference>
<feature type="domain" description="Methyltransferase" evidence="1">
    <location>
        <begin position="50"/>
        <end position="155"/>
    </location>
</feature>
<evidence type="ECO:0000313" key="2">
    <source>
        <dbReference type="EMBL" id="KAL2784830.1"/>
    </source>
</evidence>
<proteinExistence type="predicted"/>
<dbReference type="GO" id="GO:0032259">
    <property type="term" value="P:methylation"/>
    <property type="evidence" value="ECO:0007669"/>
    <property type="project" value="UniProtKB-KW"/>
</dbReference>